<organism evidence="1">
    <name type="scientific">Rhizophora mucronata</name>
    <name type="common">Asiatic mangrove</name>
    <dbReference type="NCBI Taxonomy" id="61149"/>
    <lineage>
        <taxon>Eukaryota</taxon>
        <taxon>Viridiplantae</taxon>
        <taxon>Streptophyta</taxon>
        <taxon>Embryophyta</taxon>
        <taxon>Tracheophyta</taxon>
        <taxon>Spermatophyta</taxon>
        <taxon>Magnoliopsida</taxon>
        <taxon>eudicotyledons</taxon>
        <taxon>Gunneridae</taxon>
        <taxon>Pentapetalae</taxon>
        <taxon>rosids</taxon>
        <taxon>fabids</taxon>
        <taxon>Malpighiales</taxon>
        <taxon>Rhizophoraceae</taxon>
        <taxon>Rhizophora</taxon>
    </lineage>
</organism>
<name>A0A2P2QG30_RHIMU</name>
<protein>
    <submittedName>
        <fullName evidence="1">Uncharacterized protein</fullName>
    </submittedName>
</protein>
<sequence>MSPLELVGALTSKKFSGSQIFLKKRKEKDVEKYGNQLKDENCVLDLTNGNVTLF</sequence>
<proteinExistence type="predicted"/>
<reference evidence="1" key="1">
    <citation type="submission" date="2018-02" db="EMBL/GenBank/DDBJ databases">
        <title>Rhizophora mucronata_Transcriptome.</title>
        <authorList>
            <person name="Meera S.P."/>
            <person name="Sreeshan A."/>
            <person name="Augustine A."/>
        </authorList>
    </citation>
    <scope>NUCLEOTIDE SEQUENCE</scope>
    <source>
        <tissue evidence="1">Leaf</tissue>
    </source>
</reference>
<dbReference type="AlphaFoldDB" id="A0A2P2QG30"/>
<dbReference type="EMBL" id="GGEC01085454">
    <property type="protein sequence ID" value="MBX65938.1"/>
    <property type="molecule type" value="Transcribed_RNA"/>
</dbReference>
<accession>A0A2P2QG30</accession>
<evidence type="ECO:0000313" key="1">
    <source>
        <dbReference type="EMBL" id="MBX65938.1"/>
    </source>
</evidence>